<evidence type="ECO:0000313" key="4">
    <source>
        <dbReference type="EMBL" id="CAL1172456.1"/>
    </source>
</evidence>
<protein>
    <submittedName>
        <fullName evidence="5">Dynein regulatory complex protein 10</fullName>
    </submittedName>
</protein>
<organism evidence="3">
    <name type="scientific">Cladocopium goreaui</name>
    <dbReference type="NCBI Taxonomy" id="2562237"/>
    <lineage>
        <taxon>Eukaryota</taxon>
        <taxon>Sar</taxon>
        <taxon>Alveolata</taxon>
        <taxon>Dinophyceae</taxon>
        <taxon>Suessiales</taxon>
        <taxon>Symbiodiniaceae</taxon>
        <taxon>Cladocopium</taxon>
    </lineage>
</organism>
<dbReference type="EMBL" id="CAMXCT030006731">
    <property type="protein sequence ID" value="CAL4806393.1"/>
    <property type="molecule type" value="Genomic_DNA"/>
</dbReference>
<keyword evidence="6" id="KW-1185">Reference proteome</keyword>
<feature type="coiled-coil region" evidence="1">
    <location>
        <begin position="336"/>
        <end position="374"/>
    </location>
</feature>
<evidence type="ECO:0000256" key="1">
    <source>
        <dbReference type="SAM" id="Coils"/>
    </source>
</evidence>
<reference evidence="4" key="2">
    <citation type="submission" date="2024-04" db="EMBL/GenBank/DDBJ databases">
        <authorList>
            <person name="Chen Y."/>
            <person name="Shah S."/>
            <person name="Dougan E. K."/>
            <person name="Thang M."/>
            <person name="Chan C."/>
        </authorList>
    </citation>
    <scope>NUCLEOTIDE SEQUENCE [LARGE SCALE GENOMIC DNA]</scope>
</reference>
<gene>
    <name evidence="3" type="ORF">C1SCF055_LOCUS43603</name>
</gene>
<dbReference type="EMBL" id="CAMXCT020006731">
    <property type="protein sequence ID" value="CAL1172456.1"/>
    <property type="molecule type" value="Genomic_DNA"/>
</dbReference>
<feature type="coiled-coil region" evidence="1">
    <location>
        <begin position="552"/>
        <end position="579"/>
    </location>
</feature>
<accession>A0A9P1GQ41</accession>
<sequence>MVQQFLDEWHFRVLHSGLAYAWDRPEALIKAMDIFEAAGMRITLEEKEQLANLEEDWMIEGLVQRMPGAMKKTIEHFLLQLQLVLSTATRVRNALEEGSPDEIAKIMEDGDTGITQQVLKEIVTEAGREVGELQGIHYSWETSMAGRIARLIRCSEDADNAAIELAQVQKNIEGYRPWQNARTMKVVHTLIEQRKKMMQQAMFLGWDSVNSKSKSEQRLQEKLMGEVDAIETKLFNCKAFQLKTIRSVMGRRSEMEKEILVSDTLLAWKNYVYFEGLSREAVGKLKAARAKFANAKAAQKENAKNSMVCLTASVDEALMALCVGAWCNWLAEYKKNKQFEDSVKAAENKVKDYMQRKTDDARGLLERMTEATEQYLVHQAFGCWSEGVKVQTFSSLLQLMVLPEVTEQVRRHYMGKMDNKEQKFEAVQTMIKSFASQLEQGIGNSPRSRLDKLRGELQEQQKCREAILPDCTSNDKGKSPGSGRQSQEQVVIRHLRSMSKQLSMQLEASEERIEGLESTSEFHAKNLAEAEASAYKHRAALEERAQAAETWGKEMARRLQDAEDRHQQIQIEKEAQYRESHGHIAEARSVSSKLLQSLQRQVADILTLAGAAEVPHIDRNASPEVLVTRSFAAVSQAVATLLRENTELRASHGMQSRSHARRTKLPHGENCRSCASKSRNGICRSNAAMDKQIRMRSSS</sequence>
<feature type="compositionally biased region" description="Basic and acidic residues" evidence="2">
    <location>
        <begin position="466"/>
        <end position="478"/>
    </location>
</feature>
<feature type="region of interest" description="Disordered" evidence="2">
    <location>
        <begin position="649"/>
        <end position="672"/>
    </location>
</feature>
<comment type="caution">
    <text evidence="3">The sequence shown here is derived from an EMBL/GenBank/DDBJ whole genome shotgun (WGS) entry which is preliminary data.</text>
</comment>
<proteinExistence type="predicted"/>
<evidence type="ECO:0000256" key="2">
    <source>
        <dbReference type="SAM" id="MobiDB-lite"/>
    </source>
</evidence>
<evidence type="ECO:0000313" key="5">
    <source>
        <dbReference type="EMBL" id="CAL4806393.1"/>
    </source>
</evidence>
<dbReference type="OrthoDB" id="10350173at2759"/>
<feature type="coiled-coil region" evidence="1">
    <location>
        <begin position="492"/>
        <end position="526"/>
    </location>
</feature>
<reference evidence="3" key="1">
    <citation type="submission" date="2022-10" db="EMBL/GenBank/DDBJ databases">
        <authorList>
            <person name="Chen Y."/>
            <person name="Dougan E. K."/>
            <person name="Chan C."/>
            <person name="Rhodes N."/>
            <person name="Thang M."/>
        </authorList>
    </citation>
    <scope>NUCLEOTIDE SEQUENCE</scope>
</reference>
<dbReference type="EMBL" id="CAMXCT010006731">
    <property type="protein sequence ID" value="CAI4019081.1"/>
    <property type="molecule type" value="Genomic_DNA"/>
</dbReference>
<dbReference type="AlphaFoldDB" id="A0A9P1GQ41"/>
<evidence type="ECO:0000313" key="3">
    <source>
        <dbReference type="EMBL" id="CAI4019081.1"/>
    </source>
</evidence>
<name>A0A9P1GQ41_9DINO</name>
<evidence type="ECO:0000313" key="6">
    <source>
        <dbReference type="Proteomes" id="UP001152797"/>
    </source>
</evidence>
<dbReference type="Proteomes" id="UP001152797">
    <property type="component" value="Unassembled WGS sequence"/>
</dbReference>
<keyword evidence="1" id="KW-0175">Coiled coil</keyword>
<feature type="region of interest" description="Disordered" evidence="2">
    <location>
        <begin position="466"/>
        <end position="490"/>
    </location>
</feature>